<organism evidence="2 3">
    <name type="scientific">Teladorsagia circumcincta</name>
    <name type="common">Brown stomach worm</name>
    <name type="synonym">Ostertagia circumcincta</name>
    <dbReference type="NCBI Taxonomy" id="45464"/>
    <lineage>
        <taxon>Eukaryota</taxon>
        <taxon>Metazoa</taxon>
        <taxon>Ecdysozoa</taxon>
        <taxon>Nematoda</taxon>
        <taxon>Chromadorea</taxon>
        <taxon>Rhabditida</taxon>
        <taxon>Rhabditina</taxon>
        <taxon>Rhabditomorpha</taxon>
        <taxon>Strongyloidea</taxon>
        <taxon>Trichostrongylidae</taxon>
        <taxon>Teladorsagia</taxon>
    </lineage>
</organism>
<accession>A0A2G9UU48</accession>
<reference evidence="2 3" key="1">
    <citation type="submission" date="2015-09" db="EMBL/GenBank/DDBJ databases">
        <title>Draft genome of the parasitic nematode Teladorsagia circumcincta isolate WARC Sus (inbred).</title>
        <authorList>
            <person name="Mitreva M."/>
        </authorList>
    </citation>
    <scope>NUCLEOTIDE SEQUENCE [LARGE SCALE GENOMIC DNA]</scope>
    <source>
        <strain evidence="2 3">S</strain>
    </source>
</reference>
<dbReference type="Proteomes" id="UP000230423">
    <property type="component" value="Unassembled WGS sequence"/>
</dbReference>
<name>A0A2G9UU48_TELCI</name>
<keyword evidence="3" id="KW-1185">Reference proteome</keyword>
<gene>
    <name evidence="2" type="ORF">TELCIR_04337</name>
</gene>
<evidence type="ECO:0000313" key="3">
    <source>
        <dbReference type="Proteomes" id="UP000230423"/>
    </source>
</evidence>
<feature type="region of interest" description="Disordered" evidence="1">
    <location>
        <begin position="142"/>
        <end position="172"/>
    </location>
</feature>
<proteinExistence type="predicted"/>
<dbReference type="AlphaFoldDB" id="A0A2G9UU48"/>
<evidence type="ECO:0000313" key="2">
    <source>
        <dbReference type="EMBL" id="PIO73686.1"/>
    </source>
</evidence>
<protein>
    <submittedName>
        <fullName evidence="2">Uncharacterized protein</fullName>
    </submittedName>
</protein>
<evidence type="ECO:0000256" key="1">
    <source>
        <dbReference type="SAM" id="MobiDB-lite"/>
    </source>
</evidence>
<sequence length="210" mass="23564">MILRSSDRSPYRGILQECRKRKNSWLDGDIWIPYERLYAKLYRFHVNGITKYMLEKSPYHGCSVLVNDEQLANKKWLSSGDIISSGHHGTRLVFHAITSSREVLAAELIGSRQGHHGTRLVFHAITSSREVLAAELIGSRQVPSASNEVQPQSSSGGDDPLEMNPLSSGEQAQEANVRMNSLLRRALIVQVRSQIVAYVDRFCVLFSGQL</sequence>
<dbReference type="EMBL" id="KZ345406">
    <property type="protein sequence ID" value="PIO73686.1"/>
    <property type="molecule type" value="Genomic_DNA"/>
</dbReference>
<feature type="compositionally biased region" description="Polar residues" evidence="1">
    <location>
        <begin position="142"/>
        <end position="156"/>
    </location>
</feature>